<dbReference type="EMBL" id="CP000473">
    <property type="protein sequence ID" value="ABJ86271.1"/>
    <property type="molecule type" value="Genomic_DNA"/>
</dbReference>
<dbReference type="InterPro" id="IPR036663">
    <property type="entry name" value="Fumarylacetoacetase_C_sf"/>
</dbReference>
<dbReference type="STRING" id="234267.Acid_5322"/>
<dbReference type="NCBIfam" id="NF040903">
    <property type="entry name" value="GguC"/>
    <property type="match status" value="1"/>
</dbReference>
<dbReference type="AlphaFoldDB" id="Q01VP4"/>
<dbReference type="Gene3D" id="3.90.850.10">
    <property type="entry name" value="Fumarylacetoacetase-like, C-terminal domain"/>
    <property type="match status" value="1"/>
</dbReference>
<protein>
    <recommendedName>
        <fullName evidence="2">GguC protein</fullName>
    </recommendedName>
</protein>
<dbReference type="eggNOG" id="COG3802">
    <property type="taxonomic scope" value="Bacteria"/>
</dbReference>
<dbReference type="OrthoDB" id="108649at2"/>
<reference evidence="1" key="1">
    <citation type="submission" date="2006-10" db="EMBL/GenBank/DDBJ databases">
        <title>Complete sequence of Solibacter usitatus Ellin6076.</title>
        <authorList>
            <consortium name="US DOE Joint Genome Institute"/>
            <person name="Copeland A."/>
            <person name="Lucas S."/>
            <person name="Lapidus A."/>
            <person name="Barry K."/>
            <person name="Detter J.C."/>
            <person name="Glavina del Rio T."/>
            <person name="Hammon N."/>
            <person name="Israni S."/>
            <person name="Dalin E."/>
            <person name="Tice H."/>
            <person name="Pitluck S."/>
            <person name="Thompson L.S."/>
            <person name="Brettin T."/>
            <person name="Bruce D."/>
            <person name="Han C."/>
            <person name="Tapia R."/>
            <person name="Gilna P."/>
            <person name="Schmutz J."/>
            <person name="Larimer F."/>
            <person name="Land M."/>
            <person name="Hauser L."/>
            <person name="Kyrpides N."/>
            <person name="Mikhailova N."/>
            <person name="Janssen P.H."/>
            <person name="Kuske C.R."/>
            <person name="Richardson P."/>
        </authorList>
    </citation>
    <scope>NUCLEOTIDE SEQUENCE</scope>
    <source>
        <strain evidence="1">Ellin6076</strain>
    </source>
</reference>
<dbReference type="GO" id="GO:0003824">
    <property type="term" value="F:catalytic activity"/>
    <property type="evidence" value="ECO:0007669"/>
    <property type="project" value="InterPro"/>
</dbReference>
<dbReference type="InterPro" id="IPR009645">
    <property type="entry name" value="GguC"/>
</dbReference>
<proteinExistence type="predicted"/>
<dbReference type="KEGG" id="sus:Acid_5322"/>
<dbReference type="SUPFAM" id="SSF56529">
    <property type="entry name" value="FAH"/>
    <property type="match status" value="1"/>
</dbReference>
<dbReference type="InParanoid" id="Q01VP4"/>
<evidence type="ECO:0000313" key="1">
    <source>
        <dbReference type="EMBL" id="ABJ86271.1"/>
    </source>
</evidence>
<gene>
    <name evidence="1" type="ordered locus">Acid_5322</name>
</gene>
<dbReference type="HOGENOM" id="CLU_061561_0_0_0"/>
<organism evidence="1">
    <name type="scientific">Solibacter usitatus (strain Ellin6076)</name>
    <dbReference type="NCBI Taxonomy" id="234267"/>
    <lineage>
        <taxon>Bacteria</taxon>
        <taxon>Pseudomonadati</taxon>
        <taxon>Acidobacteriota</taxon>
        <taxon>Terriglobia</taxon>
        <taxon>Bryobacterales</taxon>
        <taxon>Solibacteraceae</taxon>
        <taxon>Candidatus Solibacter</taxon>
    </lineage>
</organism>
<dbReference type="PIRSF" id="PIRSF033905">
    <property type="entry name" value="UCP033905"/>
    <property type="match status" value="1"/>
</dbReference>
<accession>Q01VP4</accession>
<evidence type="ECO:0008006" key="2">
    <source>
        <dbReference type="Google" id="ProtNLM"/>
    </source>
</evidence>
<sequence length="330" mass="35986">MRLIQLHGPEGRRVGIVDGDFIRLLNEARSIYALARSAVSAGTPLAKAADADAGIEVASYDEIYSGRSRWRILPCIDHPLESARCMVSGTGLSHMRSADNRQAMHAAGEQVTDSMRMYQSGVEGGRPAPGQVGVSPEWFYKGTGAILRAHGEPLDIPVYAEDGGEEPEIAGIYLIDQAGAPRRIGMAAGNEFSDHLFEKKNYLYLASSKLRTCAIGPELVSAPEFDLVRGEVAIERGGAVIWRKAIQSGERAMCHSLANMEHHHFKFEAHRRPGDVHIHFFGADAFSFGEGIRLADGDIMQVQWDGFGRPLRNPVRVIAGSETPVVVKDI</sequence>
<name>Q01VP4_SOLUE</name>